<sequence>MFSRFFKPRFYTKCKSYVNTIKTRLETIKRKRKAVEKFLKNDIAELLQLGLDFDAYRRAAGLLLEYNMSSCYELVEKFIGCILDHLEDLSKQKDCPDECKEAVPSLIYAAARFSDLPELRELRTLFTEKYGNSLEPYISKEFVEKLRQDLPAREKKIQLMNDIAEEFSVDWDSMAWEQQLYRTSSVQEERTKYGEWSKNNDGAIPKEDERRDFLSQGRKEITIDDSDSDDDTTSTDMSSQDGPKASSYSSSVGSVSEDEVENKRPFYHRLVPPPYFKPRSINKIETDLPKSKPRSVRRSLKSNSLPPPQSTTMEASKGHQRATSMASEMPHSARHVHPKLPDYDDLATRLRSIKGR</sequence>
<feature type="compositionally biased region" description="Basic and acidic residues" evidence="2">
    <location>
        <begin position="204"/>
        <end position="222"/>
    </location>
</feature>
<dbReference type="Proteomes" id="UP000634136">
    <property type="component" value="Unassembled WGS sequence"/>
</dbReference>
<dbReference type="AlphaFoldDB" id="A0A834WAG3"/>
<feature type="compositionally biased region" description="Acidic residues" evidence="2">
    <location>
        <begin position="223"/>
        <end position="233"/>
    </location>
</feature>
<feature type="compositionally biased region" description="Basic residues" evidence="2">
    <location>
        <begin position="291"/>
        <end position="300"/>
    </location>
</feature>
<comment type="similarity">
    <text evidence="1">Belongs to the IST1 family.</text>
</comment>
<keyword evidence="4" id="KW-1185">Reference proteome</keyword>
<evidence type="ECO:0000313" key="3">
    <source>
        <dbReference type="EMBL" id="KAF7814278.1"/>
    </source>
</evidence>
<accession>A0A834WAG3</accession>
<dbReference type="EMBL" id="JAAIUW010000009">
    <property type="protein sequence ID" value="KAF7814278.1"/>
    <property type="molecule type" value="Genomic_DNA"/>
</dbReference>
<dbReference type="InterPro" id="IPR042277">
    <property type="entry name" value="IST1-like"/>
</dbReference>
<feature type="compositionally biased region" description="Low complexity" evidence="2">
    <location>
        <begin position="234"/>
        <end position="255"/>
    </location>
</feature>
<dbReference type="Pfam" id="PF03398">
    <property type="entry name" value="Ist1"/>
    <property type="match status" value="1"/>
</dbReference>
<dbReference type="OrthoDB" id="29853at2759"/>
<dbReference type="FunFam" id="1.20.1260.60:FF:000002">
    <property type="entry name" value="Vacuolar protein sorting-associated protein IST1"/>
    <property type="match status" value="1"/>
</dbReference>
<dbReference type="PANTHER" id="PTHR12161:SF60">
    <property type="entry name" value="REGULATOR OF VPS4 ACTIVITY IN THE MVB PATHWAY PROTEIN"/>
    <property type="match status" value="1"/>
</dbReference>
<dbReference type="PANTHER" id="PTHR12161">
    <property type="entry name" value="IST1 FAMILY MEMBER"/>
    <property type="match status" value="1"/>
</dbReference>
<dbReference type="Gene3D" id="1.20.1260.60">
    <property type="entry name" value="Vacuolar protein sorting-associated protein Ist1"/>
    <property type="match status" value="1"/>
</dbReference>
<evidence type="ECO:0000313" key="4">
    <source>
        <dbReference type="Proteomes" id="UP000634136"/>
    </source>
</evidence>
<feature type="compositionally biased region" description="Basic and acidic residues" evidence="2">
    <location>
        <begin position="339"/>
        <end position="348"/>
    </location>
</feature>
<reference evidence="3" key="1">
    <citation type="submission" date="2020-09" db="EMBL/GenBank/DDBJ databases">
        <title>Genome-Enabled Discovery of Anthraquinone Biosynthesis in Senna tora.</title>
        <authorList>
            <person name="Kang S.-H."/>
            <person name="Pandey R.P."/>
            <person name="Lee C.-M."/>
            <person name="Sim J.-S."/>
            <person name="Jeong J.-T."/>
            <person name="Choi B.-S."/>
            <person name="Jung M."/>
            <person name="Ginzburg D."/>
            <person name="Zhao K."/>
            <person name="Won S.Y."/>
            <person name="Oh T.-J."/>
            <person name="Yu Y."/>
            <person name="Kim N.-H."/>
            <person name="Lee O.R."/>
            <person name="Lee T.-H."/>
            <person name="Bashyal P."/>
            <person name="Kim T.-S."/>
            <person name="Lee W.-H."/>
            <person name="Kawkins C."/>
            <person name="Kim C.-K."/>
            <person name="Kim J.S."/>
            <person name="Ahn B.O."/>
            <person name="Rhee S.Y."/>
            <person name="Sohng J.K."/>
        </authorList>
    </citation>
    <scope>NUCLEOTIDE SEQUENCE</scope>
    <source>
        <tissue evidence="3">Leaf</tissue>
    </source>
</reference>
<gene>
    <name evidence="3" type="ORF">G2W53_028247</name>
</gene>
<dbReference type="InterPro" id="IPR005061">
    <property type="entry name" value="Ist1"/>
</dbReference>
<proteinExistence type="inferred from homology"/>
<comment type="caution">
    <text evidence="3">The sequence shown here is derived from an EMBL/GenBank/DDBJ whole genome shotgun (WGS) entry which is preliminary data.</text>
</comment>
<feature type="region of interest" description="Disordered" evidence="2">
    <location>
        <begin position="187"/>
        <end position="356"/>
    </location>
</feature>
<evidence type="ECO:0000256" key="1">
    <source>
        <dbReference type="ARBA" id="ARBA00005536"/>
    </source>
</evidence>
<organism evidence="3 4">
    <name type="scientific">Senna tora</name>
    <dbReference type="NCBI Taxonomy" id="362788"/>
    <lineage>
        <taxon>Eukaryota</taxon>
        <taxon>Viridiplantae</taxon>
        <taxon>Streptophyta</taxon>
        <taxon>Embryophyta</taxon>
        <taxon>Tracheophyta</taxon>
        <taxon>Spermatophyta</taxon>
        <taxon>Magnoliopsida</taxon>
        <taxon>eudicotyledons</taxon>
        <taxon>Gunneridae</taxon>
        <taxon>Pentapetalae</taxon>
        <taxon>rosids</taxon>
        <taxon>fabids</taxon>
        <taxon>Fabales</taxon>
        <taxon>Fabaceae</taxon>
        <taxon>Caesalpinioideae</taxon>
        <taxon>Cassia clade</taxon>
        <taxon>Senna</taxon>
    </lineage>
</organism>
<evidence type="ECO:0000256" key="2">
    <source>
        <dbReference type="SAM" id="MobiDB-lite"/>
    </source>
</evidence>
<protein>
    <submittedName>
        <fullName evidence="3">IST1-like protein</fullName>
    </submittedName>
</protein>
<name>A0A834WAG3_9FABA</name>
<dbReference type="GO" id="GO:0015031">
    <property type="term" value="P:protein transport"/>
    <property type="evidence" value="ECO:0007669"/>
    <property type="project" value="InterPro"/>
</dbReference>